<dbReference type="AlphaFoldDB" id="A0A0L0CBB7"/>
<keyword evidence="2" id="KW-1185">Reference proteome</keyword>
<evidence type="ECO:0000313" key="1">
    <source>
        <dbReference type="EMBL" id="KNC29527.1"/>
    </source>
</evidence>
<sequence length="229" mass="24648">MGLLINPLRSLTLFVGKTTEIKTKHGQIWFAINDPQSSLFTTAATKHHASRIKTTIMIQTANNSIKGKNEPCFSIKSLPQTPVALTTVFVLMVPYGVATPTIFLPRPVFSTTKSSTEQFSITLPPFLLAALVKAVHNIAGSTTPSPGEYKAPIKDLGSNKGNTFWVSSGPGSKPVSASNCISILREFANNCISTSFGRRRHTKPAVCQVVPAVSLARSNRTALTPRLAK</sequence>
<dbReference type="EMBL" id="JRES01000655">
    <property type="protein sequence ID" value="KNC29527.1"/>
    <property type="molecule type" value="Genomic_DNA"/>
</dbReference>
<proteinExistence type="predicted"/>
<evidence type="ECO:0000313" key="2">
    <source>
        <dbReference type="Proteomes" id="UP000037069"/>
    </source>
</evidence>
<accession>A0A0L0CBB7</accession>
<comment type="caution">
    <text evidence="1">The sequence shown here is derived from an EMBL/GenBank/DDBJ whole genome shotgun (WGS) entry which is preliminary data.</text>
</comment>
<organism evidence="1 2">
    <name type="scientific">Lucilia cuprina</name>
    <name type="common">Green bottle fly</name>
    <name type="synonym">Australian sheep blowfly</name>
    <dbReference type="NCBI Taxonomy" id="7375"/>
    <lineage>
        <taxon>Eukaryota</taxon>
        <taxon>Metazoa</taxon>
        <taxon>Ecdysozoa</taxon>
        <taxon>Arthropoda</taxon>
        <taxon>Hexapoda</taxon>
        <taxon>Insecta</taxon>
        <taxon>Pterygota</taxon>
        <taxon>Neoptera</taxon>
        <taxon>Endopterygota</taxon>
        <taxon>Diptera</taxon>
        <taxon>Brachycera</taxon>
        <taxon>Muscomorpha</taxon>
        <taxon>Oestroidea</taxon>
        <taxon>Calliphoridae</taxon>
        <taxon>Luciliinae</taxon>
        <taxon>Lucilia</taxon>
    </lineage>
</organism>
<protein>
    <submittedName>
        <fullName evidence="1">Uncharacterized protein</fullName>
    </submittedName>
</protein>
<dbReference type="Proteomes" id="UP000037069">
    <property type="component" value="Unassembled WGS sequence"/>
</dbReference>
<reference evidence="1 2" key="1">
    <citation type="journal article" date="2015" name="Nat. Commun.">
        <title>Lucilia cuprina genome unlocks parasitic fly biology to underpin future interventions.</title>
        <authorList>
            <person name="Anstead C.A."/>
            <person name="Korhonen P.K."/>
            <person name="Young N.D."/>
            <person name="Hall R.S."/>
            <person name="Jex A.R."/>
            <person name="Murali S.C."/>
            <person name="Hughes D.S."/>
            <person name="Lee S.F."/>
            <person name="Perry T."/>
            <person name="Stroehlein A.J."/>
            <person name="Ansell B.R."/>
            <person name="Breugelmans B."/>
            <person name="Hofmann A."/>
            <person name="Qu J."/>
            <person name="Dugan S."/>
            <person name="Lee S.L."/>
            <person name="Chao H."/>
            <person name="Dinh H."/>
            <person name="Han Y."/>
            <person name="Doddapaneni H.V."/>
            <person name="Worley K.C."/>
            <person name="Muzny D.M."/>
            <person name="Ioannidis P."/>
            <person name="Waterhouse R.M."/>
            <person name="Zdobnov E.M."/>
            <person name="James P.J."/>
            <person name="Bagnall N.H."/>
            <person name="Kotze A.C."/>
            <person name="Gibbs R.A."/>
            <person name="Richards S."/>
            <person name="Batterham P."/>
            <person name="Gasser R.B."/>
        </authorList>
    </citation>
    <scope>NUCLEOTIDE SEQUENCE [LARGE SCALE GENOMIC DNA]</scope>
    <source>
        <strain evidence="1 2">LS</strain>
        <tissue evidence="1">Full body</tissue>
    </source>
</reference>
<gene>
    <name evidence="1" type="ORF">FF38_11558</name>
</gene>
<name>A0A0L0CBB7_LUCCU</name>